<evidence type="ECO:0000259" key="1">
    <source>
        <dbReference type="PROSITE" id="PS51186"/>
    </source>
</evidence>
<evidence type="ECO:0000313" key="3">
    <source>
        <dbReference type="Proteomes" id="UP001172778"/>
    </source>
</evidence>
<dbReference type="InterPro" id="IPR000182">
    <property type="entry name" value="GNAT_dom"/>
</dbReference>
<name>A0ABT7DWY0_9NEIS</name>
<dbReference type="SUPFAM" id="SSF55729">
    <property type="entry name" value="Acyl-CoA N-acyltransferases (Nat)"/>
    <property type="match status" value="1"/>
</dbReference>
<organism evidence="2 3">
    <name type="scientific">Parachitinimonas caeni</name>
    <dbReference type="NCBI Taxonomy" id="3031301"/>
    <lineage>
        <taxon>Bacteria</taxon>
        <taxon>Pseudomonadati</taxon>
        <taxon>Pseudomonadota</taxon>
        <taxon>Betaproteobacteria</taxon>
        <taxon>Neisseriales</taxon>
        <taxon>Chitinibacteraceae</taxon>
        <taxon>Parachitinimonas</taxon>
    </lineage>
</organism>
<comment type="caution">
    <text evidence="2">The sequence shown here is derived from an EMBL/GenBank/DDBJ whole genome shotgun (WGS) entry which is preliminary data.</text>
</comment>
<accession>A0ABT7DWY0</accession>
<gene>
    <name evidence="2" type="ORF">PZA18_10995</name>
</gene>
<reference evidence="2" key="1">
    <citation type="submission" date="2023-03" db="EMBL/GenBank/DDBJ databases">
        <title>Chitinimonas shenzhenensis gen. nov., sp. nov., a novel member of family Burkholderiaceae isolated from activated sludge collected in Shen Zhen, China.</title>
        <authorList>
            <person name="Wang X."/>
        </authorList>
    </citation>
    <scope>NUCLEOTIDE SEQUENCE</scope>
    <source>
        <strain evidence="2">DQS-5</strain>
    </source>
</reference>
<feature type="domain" description="N-acetyltransferase" evidence="1">
    <location>
        <begin position="14"/>
        <end position="157"/>
    </location>
</feature>
<dbReference type="GO" id="GO:0016746">
    <property type="term" value="F:acyltransferase activity"/>
    <property type="evidence" value="ECO:0007669"/>
    <property type="project" value="UniProtKB-KW"/>
</dbReference>
<keyword evidence="2" id="KW-0012">Acyltransferase</keyword>
<dbReference type="EMBL" id="JARRAF010000011">
    <property type="protein sequence ID" value="MDK2124577.1"/>
    <property type="molecule type" value="Genomic_DNA"/>
</dbReference>
<keyword evidence="3" id="KW-1185">Reference proteome</keyword>
<dbReference type="PROSITE" id="PS51186">
    <property type="entry name" value="GNAT"/>
    <property type="match status" value="1"/>
</dbReference>
<evidence type="ECO:0000313" key="2">
    <source>
        <dbReference type="EMBL" id="MDK2124577.1"/>
    </source>
</evidence>
<dbReference type="InterPro" id="IPR016181">
    <property type="entry name" value="Acyl_CoA_acyltransferase"/>
</dbReference>
<dbReference type="Gene3D" id="3.40.630.30">
    <property type="match status" value="1"/>
</dbReference>
<dbReference type="Proteomes" id="UP001172778">
    <property type="component" value="Unassembled WGS sequence"/>
</dbReference>
<sequence>MVWQVRGNIVCLTYELQTTAAADAEQIYQIVKATMYEMAVAVHGSWNEGGARRHTEEHARSGEYQLIRCGREIAGAMLLKRHADHFQLESLYILPPWQKQQIGSRILADIQAEARACQLPVRLRVLSNNPAREFYRHYGFVVVDSTPERFFMEYRPESGLNQ</sequence>
<dbReference type="EC" id="2.3.1.-" evidence="2"/>
<proteinExistence type="predicted"/>
<dbReference type="RefSeq" id="WP_284100890.1">
    <property type="nucleotide sequence ID" value="NZ_JARRAF010000011.1"/>
</dbReference>
<keyword evidence="2" id="KW-0808">Transferase</keyword>
<dbReference type="Pfam" id="PF13673">
    <property type="entry name" value="Acetyltransf_10"/>
    <property type="match status" value="1"/>
</dbReference>
<protein>
    <submittedName>
        <fullName evidence="2">GNAT family N-acetyltransferase</fullName>
        <ecNumber evidence="2">2.3.1.-</ecNumber>
    </submittedName>
</protein>
<dbReference type="CDD" id="cd04301">
    <property type="entry name" value="NAT_SF"/>
    <property type="match status" value="1"/>
</dbReference>